<evidence type="ECO:0000313" key="1">
    <source>
        <dbReference type="EMBL" id="GBP72207.1"/>
    </source>
</evidence>
<dbReference type="AlphaFoldDB" id="A0A4C1YCK0"/>
<dbReference type="Proteomes" id="UP000299102">
    <property type="component" value="Unassembled WGS sequence"/>
</dbReference>
<name>A0A4C1YCK0_EUMVA</name>
<gene>
    <name evidence="1" type="ORF">EVAR_51114_1</name>
</gene>
<proteinExistence type="predicted"/>
<comment type="caution">
    <text evidence="1">The sequence shown here is derived from an EMBL/GenBank/DDBJ whole genome shotgun (WGS) entry which is preliminary data.</text>
</comment>
<evidence type="ECO:0000313" key="2">
    <source>
        <dbReference type="Proteomes" id="UP000299102"/>
    </source>
</evidence>
<reference evidence="1 2" key="1">
    <citation type="journal article" date="2019" name="Commun. Biol.">
        <title>The bagworm genome reveals a unique fibroin gene that provides high tensile strength.</title>
        <authorList>
            <person name="Kono N."/>
            <person name="Nakamura H."/>
            <person name="Ohtoshi R."/>
            <person name="Tomita M."/>
            <person name="Numata K."/>
            <person name="Arakawa K."/>
        </authorList>
    </citation>
    <scope>NUCLEOTIDE SEQUENCE [LARGE SCALE GENOMIC DNA]</scope>
</reference>
<accession>A0A4C1YCK0</accession>
<keyword evidence="2" id="KW-1185">Reference proteome</keyword>
<dbReference type="EMBL" id="BGZK01001137">
    <property type="protein sequence ID" value="GBP72207.1"/>
    <property type="molecule type" value="Genomic_DNA"/>
</dbReference>
<organism evidence="1 2">
    <name type="scientific">Eumeta variegata</name>
    <name type="common">Bagworm moth</name>
    <name type="synonym">Eumeta japonica</name>
    <dbReference type="NCBI Taxonomy" id="151549"/>
    <lineage>
        <taxon>Eukaryota</taxon>
        <taxon>Metazoa</taxon>
        <taxon>Ecdysozoa</taxon>
        <taxon>Arthropoda</taxon>
        <taxon>Hexapoda</taxon>
        <taxon>Insecta</taxon>
        <taxon>Pterygota</taxon>
        <taxon>Neoptera</taxon>
        <taxon>Endopterygota</taxon>
        <taxon>Lepidoptera</taxon>
        <taxon>Glossata</taxon>
        <taxon>Ditrysia</taxon>
        <taxon>Tineoidea</taxon>
        <taxon>Psychidae</taxon>
        <taxon>Oiketicinae</taxon>
        <taxon>Eumeta</taxon>
    </lineage>
</organism>
<sequence>MVKALYRRARTGLCRERNSAGVDRVGPRRLFVSARKLMTRKLKSPVFRYARPPQLPTPTLTLCVRASGAH</sequence>
<protein>
    <submittedName>
        <fullName evidence="1">Uncharacterized protein</fullName>
    </submittedName>
</protein>